<dbReference type="PROSITE" id="PS51384">
    <property type="entry name" value="FAD_FR"/>
    <property type="match status" value="1"/>
</dbReference>
<dbReference type="GO" id="GO:0051536">
    <property type="term" value="F:iron-sulfur cluster binding"/>
    <property type="evidence" value="ECO:0007669"/>
    <property type="project" value="InterPro"/>
</dbReference>
<sequence>MTGTSVELTFSDREVVSFIADKSVSLLEAARKNGVHLASDCLSGTCQTCKCAMTGGEIAYEDERAISLDDGARAAGAILPCQAKPVSDAIKLNLPYTRTSQLPRRARKFLITAIKRVSDSVFEVIGKCEGGRMFAYLPGQYVNLTVPGTTIIRSYSMMTPPEQDEIGFLIRTLPNGAMSTYLSTSAKAGDVLPMTGPFGTFYRRRETGTCIMIAGGTGLAPVLSMLRERARRRDTAGPIVIAFGVNTDRDLFYRTELEALKATFPDLHVLVAAMSHGDGWRDSTGTAVDLLTGDLVGVPSAATAYLCGPPPMVESARHKLLEMGVSRAQIFAEEFQPTGAN</sequence>
<dbReference type="Gene3D" id="3.40.50.80">
    <property type="entry name" value="Nucleotide-binding domain of ferredoxin-NADP reductase (FNR) module"/>
    <property type="match status" value="1"/>
</dbReference>
<dbReference type="KEGG" id="xdi:EZH22_21180"/>
<evidence type="ECO:0000313" key="5">
    <source>
        <dbReference type="Proteomes" id="UP000596427"/>
    </source>
</evidence>
<dbReference type="PANTHER" id="PTHR47354:SF5">
    <property type="entry name" value="PROTEIN RFBI"/>
    <property type="match status" value="1"/>
</dbReference>
<dbReference type="InterPro" id="IPR001433">
    <property type="entry name" value="OxRdtase_FAD/NAD-bd"/>
</dbReference>
<protein>
    <submittedName>
        <fullName evidence="4">2Fe-2S iron-sulfur cluster binding domain-containing protein</fullName>
    </submittedName>
</protein>
<dbReference type="Pfam" id="PF00970">
    <property type="entry name" value="FAD_binding_6"/>
    <property type="match status" value="1"/>
</dbReference>
<dbReference type="AlphaFoldDB" id="A0A974PM82"/>
<dbReference type="InterPro" id="IPR001041">
    <property type="entry name" value="2Fe-2S_ferredoxin-type"/>
</dbReference>
<dbReference type="SUPFAM" id="SSF54292">
    <property type="entry name" value="2Fe-2S ferredoxin-like"/>
    <property type="match status" value="1"/>
</dbReference>
<dbReference type="Proteomes" id="UP000596427">
    <property type="component" value="Chromosome"/>
</dbReference>
<name>A0A974PM82_9HYPH</name>
<dbReference type="SUPFAM" id="SSF52343">
    <property type="entry name" value="Ferredoxin reductase-like, C-terminal NADP-linked domain"/>
    <property type="match status" value="1"/>
</dbReference>
<dbReference type="GO" id="GO:0016491">
    <property type="term" value="F:oxidoreductase activity"/>
    <property type="evidence" value="ECO:0007669"/>
    <property type="project" value="InterPro"/>
</dbReference>
<dbReference type="CDD" id="cd00207">
    <property type="entry name" value="fer2"/>
    <property type="match status" value="1"/>
</dbReference>
<dbReference type="InterPro" id="IPR036010">
    <property type="entry name" value="2Fe-2S_ferredoxin-like_sf"/>
</dbReference>
<dbReference type="InterPro" id="IPR017927">
    <property type="entry name" value="FAD-bd_FR_type"/>
</dbReference>
<dbReference type="Pfam" id="PF00111">
    <property type="entry name" value="Fer2"/>
    <property type="match status" value="1"/>
</dbReference>
<dbReference type="InterPro" id="IPR050415">
    <property type="entry name" value="MRET"/>
</dbReference>
<organism evidence="4 5">
    <name type="scientific">Xanthobacter dioxanivorans</name>
    <dbReference type="NCBI Taxonomy" id="2528964"/>
    <lineage>
        <taxon>Bacteria</taxon>
        <taxon>Pseudomonadati</taxon>
        <taxon>Pseudomonadota</taxon>
        <taxon>Alphaproteobacteria</taxon>
        <taxon>Hyphomicrobiales</taxon>
        <taxon>Xanthobacteraceae</taxon>
        <taxon>Xanthobacter</taxon>
    </lineage>
</organism>
<dbReference type="InterPro" id="IPR008333">
    <property type="entry name" value="Cbr1-like_FAD-bd_dom"/>
</dbReference>
<dbReference type="Pfam" id="PF00175">
    <property type="entry name" value="NAD_binding_1"/>
    <property type="match status" value="1"/>
</dbReference>
<reference evidence="4 5" key="1">
    <citation type="submission" date="2020-10" db="EMBL/GenBank/DDBJ databases">
        <title>Degradation of 1,4-Dioxane by Xanthobacter sp. YN2, via a Novel Group-2 Soluble Di-Iron Monooxygenase.</title>
        <authorList>
            <person name="Ma F."/>
            <person name="Wang Y."/>
            <person name="Yang J."/>
            <person name="Guo H."/>
            <person name="Su D."/>
            <person name="Yu L."/>
        </authorList>
    </citation>
    <scope>NUCLEOTIDE SEQUENCE [LARGE SCALE GENOMIC DNA]</scope>
    <source>
        <strain evidence="4 5">YN2</strain>
    </source>
</reference>
<dbReference type="InterPro" id="IPR001709">
    <property type="entry name" value="Flavoprot_Pyr_Nucl_cyt_Rdtase"/>
</dbReference>
<dbReference type="PRINTS" id="PR00410">
    <property type="entry name" value="PHEHYDRXLASE"/>
</dbReference>
<dbReference type="RefSeq" id="WP_203192421.1">
    <property type="nucleotide sequence ID" value="NZ_CP063362.1"/>
</dbReference>
<keyword evidence="5" id="KW-1185">Reference proteome</keyword>
<dbReference type="Gene3D" id="3.10.20.30">
    <property type="match status" value="1"/>
</dbReference>
<feature type="domain" description="2Fe-2S ferredoxin-type" evidence="2">
    <location>
        <begin position="4"/>
        <end position="98"/>
    </location>
</feature>
<dbReference type="Gene3D" id="2.40.30.10">
    <property type="entry name" value="Translation factors"/>
    <property type="match status" value="1"/>
</dbReference>
<feature type="domain" description="FAD-binding FR-type" evidence="3">
    <location>
        <begin position="104"/>
        <end position="204"/>
    </location>
</feature>
<dbReference type="PRINTS" id="PR00371">
    <property type="entry name" value="FPNCR"/>
</dbReference>
<dbReference type="InterPro" id="IPR039261">
    <property type="entry name" value="FNR_nucleotide-bd"/>
</dbReference>
<accession>A0A974PM82</accession>
<dbReference type="PROSITE" id="PS51085">
    <property type="entry name" value="2FE2S_FER_2"/>
    <property type="match status" value="1"/>
</dbReference>
<dbReference type="SUPFAM" id="SSF63380">
    <property type="entry name" value="Riboflavin synthase domain-like"/>
    <property type="match status" value="1"/>
</dbReference>
<evidence type="ECO:0000256" key="1">
    <source>
        <dbReference type="ARBA" id="ARBA00034078"/>
    </source>
</evidence>
<dbReference type="InterPro" id="IPR012675">
    <property type="entry name" value="Beta-grasp_dom_sf"/>
</dbReference>
<dbReference type="PANTHER" id="PTHR47354">
    <property type="entry name" value="NADH OXIDOREDUCTASE HCR"/>
    <property type="match status" value="1"/>
</dbReference>
<dbReference type="InterPro" id="IPR017938">
    <property type="entry name" value="Riboflavin_synthase-like_b-brl"/>
</dbReference>
<comment type="cofactor">
    <cofactor evidence="1">
        <name>[2Fe-2S] cluster</name>
        <dbReference type="ChEBI" id="CHEBI:190135"/>
    </cofactor>
</comment>
<evidence type="ECO:0000259" key="3">
    <source>
        <dbReference type="PROSITE" id="PS51384"/>
    </source>
</evidence>
<gene>
    <name evidence="4" type="ORF">EZH22_21180</name>
</gene>
<evidence type="ECO:0000313" key="4">
    <source>
        <dbReference type="EMBL" id="QRG05555.1"/>
    </source>
</evidence>
<evidence type="ECO:0000259" key="2">
    <source>
        <dbReference type="PROSITE" id="PS51085"/>
    </source>
</evidence>
<dbReference type="EMBL" id="CP063362">
    <property type="protein sequence ID" value="QRG05555.1"/>
    <property type="molecule type" value="Genomic_DNA"/>
</dbReference>
<proteinExistence type="predicted"/>